<keyword evidence="8 20" id="KW-0436">Ligase</keyword>
<keyword evidence="14 20" id="KW-0067">ATP-binding</keyword>
<evidence type="ECO:0000256" key="4">
    <source>
        <dbReference type="ARBA" id="ARBA00005594"/>
    </source>
</evidence>
<dbReference type="Proteomes" id="UP000008561">
    <property type="component" value="Chromosome"/>
</dbReference>
<dbReference type="PANTHER" id="PTHR10890">
    <property type="entry name" value="CYSTEINYL-TRNA SYNTHETASE"/>
    <property type="match status" value="1"/>
</dbReference>
<feature type="domain" description="Cysteinyl-tRNA synthetase class Ia DALR" evidence="23">
    <location>
        <begin position="663"/>
        <end position="730"/>
    </location>
</feature>
<dbReference type="InterPro" id="IPR000634">
    <property type="entry name" value="Ser/Thr_deHydtase_PyrdxlP-BS"/>
</dbReference>
<dbReference type="NCBIfam" id="TIGR00435">
    <property type="entry name" value="cysS"/>
    <property type="match status" value="1"/>
</dbReference>
<dbReference type="InterPro" id="IPR032678">
    <property type="entry name" value="tRNA-synt_1_cat_dom"/>
</dbReference>
<keyword evidence="15 21" id="KW-0663">Pyridoxal phosphate</keyword>
<evidence type="ECO:0000256" key="16">
    <source>
        <dbReference type="ARBA" id="ARBA00022917"/>
    </source>
</evidence>
<evidence type="ECO:0000256" key="11">
    <source>
        <dbReference type="ARBA" id="ARBA00022723"/>
    </source>
</evidence>
<dbReference type="OrthoDB" id="9815130at2"/>
<dbReference type="InterPro" id="IPR015803">
    <property type="entry name" value="Cys-tRNA-ligase"/>
</dbReference>
<evidence type="ECO:0000256" key="17">
    <source>
        <dbReference type="ARBA" id="ARBA00023146"/>
    </source>
</evidence>
<comment type="caution">
    <text evidence="20">Lacks conserved residue(s) required for the propagation of feature annotation.</text>
</comment>
<evidence type="ECO:0000256" key="3">
    <source>
        <dbReference type="ARBA" id="ARBA00004962"/>
    </source>
</evidence>
<comment type="subunit">
    <text evidence="6 20">Monomer.</text>
</comment>
<keyword evidence="25" id="KW-1185">Reference proteome</keyword>
<dbReference type="SMART" id="SM00840">
    <property type="entry name" value="DALR_2"/>
    <property type="match status" value="1"/>
</dbReference>
<dbReference type="EC" id="6.1.1.16" evidence="20"/>
<name>A8ZXL4_DESOH</name>
<dbReference type="eggNOG" id="COG0031">
    <property type="taxonomic scope" value="Bacteria"/>
</dbReference>
<dbReference type="PANTHER" id="PTHR10890:SF3">
    <property type="entry name" value="CYSTEINE--TRNA LIGASE, CYTOPLASMIC"/>
    <property type="match status" value="1"/>
</dbReference>
<keyword evidence="16 20" id="KW-0648">Protein biosynthesis</keyword>
<comment type="catalytic activity">
    <reaction evidence="19">
        <text>O-acetyl-L-serine + hydrogen sulfide = L-cysteine + acetate</text>
        <dbReference type="Rhea" id="RHEA:14829"/>
        <dbReference type="ChEBI" id="CHEBI:29919"/>
        <dbReference type="ChEBI" id="CHEBI:30089"/>
        <dbReference type="ChEBI" id="CHEBI:35235"/>
        <dbReference type="ChEBI" id="CHEBI:58340"/>
        <dbReference type="EC" id="2.5.1.47"/>
    </reaction>
</comment>
<comment type="similarity">
    <text evidence="5">Belongs to the cysteine synthase/cystathionine beta-synthase family.</text>
</comment>
<dbReference type="FunFam" id="3.40.50.1100:FF:000006">
    <property type="entry name" value="Cysteine synthase"/>
    <property type="match status" value="1"/>
</dbReference>
<dbReference type="SUPFAM" id="SSF53686">
    <property type="entry name" value="Tryptophan synthase beta subunit-like PLP-dependent enzymes"/>
    <property type="match status" value="1"/>
</dbReference>
<dbReference type="Gene3D" id="1.20.120.1910">
    <property type="entry name" value="Cysteine-tRNA ligase, C-terminal anti-codon recognition domain"/>
    <property type="match status" value="1"/>
</dbReference>
<dbReference type="eggNOG" id="COG0215">
    <property type="taxonomic scope" value="Bacteria"/>
</dbReference>
<keyword evidence="13 20" id="KW-0862">Zinc</keyword>
<evidence type="ECO:0000313" key="25">
    <source>
        <dbReference type="Proteomes" id="UP000008561"/>
    </source>
</evidence>
<dbReference type="HAMAP" id="MF_00041">
    <property type="entry name" value="Cys_tRNA_synth"/>
    <property type="match status" value="1"/>
</dbReference>
<comment type="similarity">
    <text evidence="4 20">Belongs to the class-I aminoacyl-tRNA synthetase family.</text>
</comment>
<comment type="catalytic activity">
    <reaction evidence="20">
        <text>tRNA(Cys) + L-cysteine + ATP = L-cysteinyl-tRNA(Cys) + AMP + diphosphate</text>
        <dbReference type="Rhea" id="RHEA:17773"/>
        <dbReference type="Rhea" id="RHEA-COMP:9661"/>
        <dbReference type="Rhea" id="RHEA-COMP:9679"/>
        <dbReference type="ChEBI" id="CHEBI:30616"/>
        <dbReference type="ChEBI" id="CHEBI:33019"/>
        <dbReference type="ChEBI" id="CHEBI:35235"/>
        <dbReference type="ChEBI" id="CHEBI:78442"/>
        <dbReference type="ChEBI" id="CHEBI:78517"/>
        <dbReference type="ChEBI" id="CHEBI:456215"/>
        <dbReference type="EC" id="6.1.1.16"/>
    </reaction>
</comment>
<evidence type="ECO:0000256" key="21">
    <source>
        <dbReference type="PIRSR" id="PIRSR605856-50"/>
    </source>
</evidence>
<dbReference type="STRING" id="96561.Dole_1166"/>
<dbReference type="InterPro" id="IPR001216">
    <property type="entry name" value="P-phosphate_BS"/>
</dbReference>
<dbReference type="GO" id="GO:0006423">
    <property type="term" value="P:cysteinyl-tRNA aminoacylation"/>
    <property type="evidence" value="ECO:0007669"/>
    <property type="project" value="UniProtKB-UniRule"/>
</dbReference>
<dbReference type="Gene3D" id="3.40.50.620">
    <property type="entry name" value="HUPs"/>
    <property type="match status" value="1"/>
</dbReference>
<evidence type="ECO:0000256" key="10">
    <source>
        <dbReference type="ARBA" id="ARBA00022679"/>
    </source>
</evidence>
<evidence type="ECO:0000256" key="1">
    <source>
        <dbReference type="ARBA" id="ARBA00001933"/>
    </source>
</evidence>
<dbReference type="PRINTS" id="PR00983">
    <property type="entry name" value="TRNASYNTHCYS"/>
</dbReference>
<feature type="modified residue" description="N6-(pyridoxal phosphate)lysine" evidence="22">
    <location>
        <position position="42"/>
    </location>
</feature>
<dbReference type="SUPFAM" id="SSF52374">
    <property type="entry name" value="Nucleotidylyl transferase"/>
    <property type="match status" value="1"/>
</dbReference>
<dbReference type="GO" id="GO:0004817">
    <property type="term" value="F:cysteine-tRNA ligase activity"/>
    <property type="evidence" value="ECO:0007669"/>
    <property type="project" value="UniProtKB-UniRule"/>
</dbReference>
<evidence type="ECO:0000256" key="7">
    <source>
        <dbReference type="ARBA" id="ARBA00022490"/>
    </source>
</evidence>
<evidence type="ECO:0000256" key="19">
    <source>
        <dbReference type="ARBA" id="ARBA00047931"/>
    </source>
</evidence>
<dbReference type="EMBL" id="CP000859">
    <property type="protein sequence ID" value="ABW66972.1"/>
    <property type="molecule type" value="Genomic_DNA"/>
</dbReference>
<evidence type="ECO:0000256" key="20">
    <source>
        <dbReference type="HAMAP-Rule" id="MF_00041"/>
    </source>
</evidence>
<comment type="cofactor">
    <cofactor evidence="20">
        <name>Zn(2+)</name>
        <dbReference type="ChEBI" id="CHEBI:29105"/>
    </cofactor>
    <text evidence="20">Binds 1 zinc ion per subunit.</text>
</comment>
<protein>
    <recommendedName>
        <fullName evidence="20">Cysteine--tRNA ligase</fullName>
        <ecNumber evidence="20">6.1.1.16</ecNumber>
    </recommendedName>
    <alternativeName>
        <fullName evidence="20">Cysteinyl-tRNA synthetase</fullName>
        <shortName evidence="20">CysRS</shortName>
    </alternativeName>
</protein>
<evidence type="ECO:0000256" key="14">
    <source>
        <dbReference type="ARBA" id="ARBA00022840"/>
    </source>
</evidence>
<evidence type="ECO:0000256" key="2">
    <source>
        <dbReference type="ARBA" id="ARBA00004496"/>
    </source>
</evidence>
<dbReference type="AlphaFoldDB" id="A8ZXL4"/>
<feature type="binding site" evidence="20">
    <location>
        <position position="514"/>
    </location>
    <ligand>
        <name>Zn(2+)</name>
        <dbReference type="ChEBI" id="CHEBI:29105"/>
    </ligand>
</feature>
<comment type="cofactor">
    <cofactor evidence="1 21">
        <name>pyridoxal 5'-phosphate</name>
        <dbReference type="ChEBI" id="CHEBI:597326"/>
    </cofactor>
</comment>
<dbReference type="UniPathway" id="UPA00136">
    <property type="reaction ID" value="UER00200"/>
</dbReference>
<gene>
    <name evidence="20" type="primary">cysS</name>
    <name evidence="24" type="ordered locus">Dole_1166</name>
</gene>
<dbReference type="Pfam" id="PF09190">
    <property type="entry name" value="DALR_2"/>
    <property type="match status" value="1"/>
</dbReference>
<dbReference type="GO" id="GO:0005829">
    <property type="term" value="C:cytosol"/>
    <property type="evidence" value="ECO:0007669"/>
    <property type="project" value="TreeGrafter"/>
</dbReference>
<keyword evidence="12 20" id="KW-0547">Nucleotide-binding</keyword>
<feature type="binding site" evidence="20">
    <location>
        <position position="329"/>
    </location>
    <ligand>
        <name>Zn(2+)</name>
        <dbReference type="ChEBI" id="CHEBI:29105"/>
    </ligand>
</feature>
<dbReference type="RefSeq" id="WP_012174590.1">
    <property type="nucleotide sequence ID" value="NC_009943.1"/>
</dbReference>
<accession>A8ZXL4</accession>
<evidence type="ECO:0000259" key="23">
    <source>
        <dbReference type="SMART" id="SM00840"/>
    </source>
</evidence>
<dbReference type="HOGENOM" id="CLU_013528_5_1_7"/>
<dbReference type="GO" id="GO:0008270">
    <property type="term" value="F:zinc ion binding"/>
    <property type="evidence" value="ECO:0007669"/>
    <property type="project" value="UniProtKB-UniRule"/>
</dbReference>
<keyword evidence="7 20" id="KW-0963">Cytoplasm</keyword>
<dbReference type="InterPro" id="IPR015273">
    <property type="entry name" value="Cys-tRNA-synt_Ia_DALR"/>
</dbReference>
<evidence type="ECO:0000256" key="6">
    <source>
        <dbReference type="ARBA" id="ARBA00011245"/>
    </source>
</evidence>
<feature type="binding site" evidence="20">
    <location>
        <position position="543"/>
    </location>
    <ligand>
        <name>Zn(2+)</name>
        <dbReference type="ChEBI" id="CHEBI:29105"/>
    </ligand>
</feature>
<comment type="subcellular location">
    <subcellularLocation>
        <location evidence="2 20">Cytoplasm</location>
    </subcellularLocation>
</comment>
<dbReference type="InterPro" id="IPR056411">
    <property type="entry name" value="CysS_C"/>
</dbReference>
<dbReference type="GO" id="GO:0006535">
    <property type="term" value="P:cysteine biosynthetic process from serine"/>
    <property type="evidence" value="ECO:0007669"/>
    <property type="project" value="InterPro"/>
</dbReference>
<dbReference type="SUPFAM" id="SSF47323">
    <property type="entry name" value="Anticodon-binding domain of a subclass of class I aminoacyl-tRNA synthetases"/>
    <property type="match status" value="1"/>
</dbReference>
<dbReference type="InterPro" id="IPR001926">
    <property type="entry name" value="TrpB-like_PALP"/>
</dbReference>
<keyword evidence="11 20" id="KW-0479">Metal-binding</keyword>
<dbReference type="InterPro" id="IPR014729">
    <property type="entry name" value="Rossmann-like_a/b/a_fold"/>
</dbReference>
<keyword evidence="18" id="KW-0198">Cysteine biosynthesis</keyword>
<evidence type="ECO:0000256" key="12">
    <source>
        <dbReference type="ARBA" id="ARBA00022741"/>
    </source>
</evidence>
<evidence type="ECO:0000256" key="15">
    <source>
        <dbReference type="ARBA" id="ARBA00022898"/>
    </source>
</evidence>
<evidence type="ECO:0000256" key="22">
    <source>
        <dbReference type="PIRSR" id="PIRSR605856-51"/>
    </source>
</evidence>
<evidence type="ECO:0000256" key="5">
    <source>
        <dbReference type="ARBA" id="ARBA00007103"/>
    </source>
</evidence>
<dbReference type="CDD" id="cd01561">
    <property type="entry name" value="CBS_like"/>
    <property type="match status" value="1"/>
</dbReference>
<dbReference type="InterPro" id="IPR024909">
    <property type="entry name" value="Cys-tRNA/MSH_ligase"/>
</dbReference>
<evidence type="ECO:0000256" key="18">
    <source>
        <dbReference type="ARBA" id="ARBA00023192"/>
    </source>
</evidence>
<dbReference type="GO" id="GO:0004124">
    <property type="term" value="F:cysteine synthase activity"/>
    <property type="evidence" value="ECO:0007669"/>
    <property type="project" value="UniProtKB-EC"/>
</dbReference>
<dbReference type="InterPro" id="IPR009080">
    <property type="entry name" value="tRNAsynth_Ia_anticodon-bd"/>
</dbReference>
<evidence type="ECO:0000256" key="13">
    <source>
        <dbReference type="ARBA" id="ARBA00022833"/>
    </source>
</evidence>
<proteinExistence type="inferred from homology"/>
<keyword evidence="10" id="KW-0808">Transferase</keyword>
<evidence type="ECO:0000256" key="9">
    <source>
        <dbReference type="ARBA" id="ARBA00022605"/>
    </source>
</evidence>
<dbReference type="GO" id="GO:0030170">
    <property type="term" value="F:pyridoxal phosphate binding"/>
    <property type="evidence" value="ECO:0007669"/>
    <property type="project" value="InterPro"/>
</dbReference>
<dbReference type="Pfam" id="PF01406">
    <property type="entry name" value="tRNA-synt_1e"/>
    <property type="match status" value="1"/>
</dbReference>
<dbReference type="PROSITE" id="PS00165">
    <property type="entry name" value="DEHYDRATASE_SER_THR"/>
    <property type="match status" value="1"/>
</dbReference>
<feature type="binding site" evidence="21">
    <location>
        <position position="258"/>
    </location>
    <ligand>
        <name>pyridoxal 5'-phosphate</name>
        <dbReference type="ChEBI" id="CHEBI:597326"/>
    </ligand>
</feature>
<dbReference type="KEGG" id="dol:Dole_1166"/>
<dbReference type="GO" id="GO:0005524">
    <property type="term" value="F:ATP binding"/>
    <property type="evidence" value="ECO:0007669"/>
    <property type="project" value="UniProtKB-UniRule"/>
</dbReference>
<sequence>MDHTLLNKIGNTPLVEIRRLSPNPRVKIFAKLEYMNPGGSIKDRAAVAMIEDGEASGRLTKEKIVLEATSGNTGIGLAMVCAIKGYRLLLAMSERASEERKKILRARGAEILLTPGHLGTDGAIEEVYRLARENPETYFCTDQFNNEANWKAHYTGTAQEIWDQTEGKVDVVVATLGTSGTAMGLSRRLKELKPDIRIVGVEPFLGHKIQGLKNMKESYRPEIFEQKRLDAKPNIEDEAAYEMTRRLAREEGLLVGMSSGAAMHVAAEEARAMEAGIIVVILPDSGERYLSTTLFVEPEKSGVVLFNTLTREKEAFAPLAQGKASIYSCGPTVHARMDLGQCRRMVFADLLCRYLVYRGFEVRHIVNITDFDDRTIEGAQKAGMDLAAFTGTYIDLFKADLKTLRVHPADAYPLASQEAPEMVALVEKLVDRGVAYEKLRSVYFDIASAEGYGGLSNIDTNKIRLGATVDLDEYEKENPRDFTLLKRAKMSELKQGWYLKTRWGNVRPSLHIQCAAISRKYLGDRFDIHTGSRDLVFPHHENEIAIARAATGREPARYWVHCDSVLESDDSVHWKTARTTLEQALDMGFTGRQLRYWLISGHYRKALSFSADRIAAAASALARLDGCVRSLADLAANPSAESARQMEGAEQDVDQLLYDIRQGFVDAMDDDLNVSAALANIFKNVKTVNVMLDQSRLDGPAAEKIQDAFAGIDSVLQVFDFDQTPADDLLPEVKQLMEQREAARKAKDWELADRLRETLRDMGVSVTDEKL</sequence>
<comment type="pathway">
    <text evidence="3">Amino-acid biosynthesis; L-cysteine biosynthesis; L-cysteine from L-serine: step 2/2.</text>
</comment>
<dbReference type="InterPro" id="IPR036052">
    <property type="entry name" value="TrpB-like_PALP_sf"/>
</dbReference>
<dbReference type="NCBIfam" id="TIGR01136">
    <property type="entry name" value="cysKM"/>
    <property type="match status" value="1"/>
</dbReference>
<dbReference type="Gene3D" id="3.40.50.1100">
    <property type="match status" value="2"/>
</dbReference>
<evidence type="ECO:0000313" key="24">
    <source>
        <dbReference type="EMBL" id="ABW66972.1"/>
    </source>
</evidence>
<dbReference type="PROSITE" id="PS00901">
    <property type="entry name" value="CYS_SYNTHASE"/>
    <property type="match status" value="1"/>
</dbReference>
<feature type="binding site" evidence="21">
    <location>
        <position position="72"/>
    </location>
    <ligand>
        <name>pyridoxal 5'-phosphate</name>
        <dbReference type="ChEBI" id="CHEBI:597326"/>
    </ligand>
</feature>
<dbReference type="Pfam" id="PF00291">
    <property type="entry name" value="PALP"/>
    <property type="match status" value="1"/>
</dbReference>
<dbReference type="InterPro" id="IPR005856">
    <property type="entry name" value="Cys_synth"/>
</dbReference>
<organism evidence="24 25">
    <name type="scientific">Desulfosudis oleivorans (strain DSM 6200 / JCM 39069 / Hxd3)</name>
    <name type="common">Desulfococcus oleovorans</name>
    <dbReference type="NCBI Taxonomy" id="96561"/>
    <lineage>
        <taxon>Bacteria</taxon>
        <taxon>Pseudomonadati</taxon>
        <taxon>Thermodesulfobacteriota</taxon>
        <taxon>Desulfobacteria</taxon>
        <taxon>Desulfobacterales</taxon>
        <taxon>Desulfosudaceae</taxon>
        <taxon>Desulfosudis</taxon>
    </lineage>
</organism>
<evidence type="ECO:0000256" key="8">
    <source>
        <dbReference type="ARBA" id="ARBA00022598"/>
    </source>
</evidence>
<feature type="binding site" evidence="20">
    <location>
        <position position="539"/>
    </location>
    <ligand>
        <name>Zn(2+)</name>
        <dbReference type="ChEBI" id="CHEBI:29105"/>
    </ligand>
</feature>
<keyword evidence="9" id="KW-0028">Amino-acid biosynthesis</keyword>
<reference evidence="24 25" key="1">
    <citation type="submission" date="2007-10" db="EMBL/GenBank/DDBJ databases">
        <title>Complete sequence of Desulfococcus oleovorans Hxd3.</title>
        <authorList>
            <consortium name="US DOE Joint Genome Institute"/>
            <person name="Copeland A."/>
            <person name="Lucas S."/>
            <person name="Lapidus A."/>
            <person name="Barry K."/>
            <person name="Glavina del Rio T."/>
            <person name="Dalin E."/>
            <person name="Tice H."/>
            <person name="Pitluck S."/>
            <person name="Kiss H."/>
            <person name="Brettin T."/>
            <person name="Bruce D."/>
            <person name="Detter J.C."/>
            <person name="Han C."/>
            <person name="Schmutz J."/>
            <person name="Larimer F."/>
            <person name="Land M."/>
            <person name="Hauser L."/>
            <person name="Kyrpides N."/>
            <person name="Kim E."/>
            <person name="Wawrik B."/>
            <person name="Richardson P."/>
        </authorList>
    </citation>
    <scope>NUCLEOTIDE SEQUENCE [LARGE SCALE GENOMIC DNA]</scope>
    <source>
        <strain evidence="25">DSM 6200 / JCM 39069 / Hxd3</strain>
    </source>
</reference>
<dbReference type="Pfam" id="PF23493">
    <property type="entry name" value="CysS_C"/>
    <property type="match status" value="1"/>
</dbReference>
<keyword evidence="17 20" id="KW-0030">Aminoacyl-tRNA synthetase</keyword>
<feature type="binding site" evidence="21">
    <location>
        <begin position="177"/>
        <end position="181"/>
    </location>
    <ligand>
        <name>pyridoxal 5'-phosphate</name>
        <dbReference type="ChEBI" id="CHEBI:597326"/>
    </ligand>
</feature>